<evidence type="ECO:0000313" key="1">
    <source>
        <dbReference type="EMBL" id="KAE7858611.1"/>
    </source>
</evidence>
<name>A0A5N6Q985_9ROSI</name>
<dbReference type="OrthoDB" id="10605837at2759"/>
<comment type="caution">
    <text evidence="1">The sequence shown here is derived from an EMBL/GenBank/DDBJ whole genome shotgun (WGS) entry which is preliminary data.</text>
</comment>
<protein>
    <recommendedName>
        <fullName evidence="3">Pentatricopeptide repeat-containing protein</fullName>
    </recommendedName>
</protein>
<organism evidence="1 2">
    <name type="scientific">Carpinus fangiana</name>
    <dbReference type="NCBI Taxonomy" id="176857"/>
    <lineage>
        <taxon>Eukaryota</taxon>
        <taxon>Viridiplantae</taxon>
        <taxon>Streptophyta</taxon>
        <taxon>Embryophyta</taxon>
        <taxon>Tracheophyta</taxon>
        <taxon>Spermatophyta</taxon>
        <taxon>Magnoliopsida</taxon>
        <taxon>eudicotyledons</taxon>
        <taxon>Gunneridae</taxon>
        <taxon>Pentapetalae</taxon>
        <taxon>rosids</taxon>
        <taxon>fabids</taxon>
        <taxon>Fagales</taxon>
        <taxon>Betulaceae</taxon>
        <taxon>Carpinus</taxon>
    </lineage>
</organism>
<dbReference type="InterPro" id="IPR046960">
    <property type="entry name" value="PPR_At4g14850-like_plant"/>
</dbReference>
<accession>A0A5N6Q985</accession>
<proteinExistence type="predicted"/>
<dbReference type="InterPro" id="IPR011990">
    <property type="entry name" value="TPR-like_helical_dom_sf"/>
</dbReference>
<evidence type="ECO:0008006" key="3">
    <source>
        <dbReference type="Google" id="ProtNLM"/>
    </source>
</evidence>
<sequence length="269" mass="30026">MTSTQTLLRALLRNPSIIQTKSQAKQLHAHILKTEGPCSTHLSTTLVFIYSNLNLLHDSLLLFNTLHSPPTLAWKSLIKCYAFHGLSHQSLAFFVEMRAMGKHPDLHVFPSVLKSCTLLMDLRAWVRVAGGGLAHPRCLMECLREGEKANVKVVWLTGELGGRIVSEELEGEGMFYFDGKAKRQIGGGETFNNNNNNNNCNSNELVNKYEEQATGIDHRVNLNQITDKLPQSSGNKEISGHFYGKMNDVSAGRIDVRALLMDNVRKILI</sequence>
<dbReference type="Gene3D" id="1.25.40.10">
    <property type="entry name" value="Tetratricopeptide repeat domain"/>
    <property type="match status" value="1"/>
</dbReference>
<dbReference type="AlphaFoldDB" id="A0A5N6Q985"/>
<dbReference type="GO" id="GO:0009451">
    <property type="term" value="P:RNA modification"/>
    <property type="evidence" value="ECO:0007669"/>
    <property type="project" value="InterPro"/>
</dbReference>
<reference evidence="1 2" key="1">
    <citation type="submission" date="2019-06" db="EMBL/GenBank/DDBJ databases">
        <title>A chromosomal-level reference genome of Carpinus fangiana (Coryloideae, Betulaceae).</title>
        <authorList>
            <person name="Yang X."/>
            <person name="Wang Z."/>
            <person name="Zhang L."/>
            <person name="Hao G."/>
            <person name="Liu J."/>
            <person name="Yang Y."/>
        </authorList>
    </citation>
    <scope>NUCLEOTIDE SEQUENCE [LARGE SCALE GENOMIC DNA]</scope>
    <source>
        <strain evidence="1">Cfa_2016G</strain>
        <tissue evidence="1">Leaf</tissue>
    </source>
</reference>
<evidence type="ECO:0000313" key="2">
    <source>
        <dbReference type="Proteomes" id="UP000327013"/>
    </source>
</evidence>
<gene>
    <name evidence="1" type="ORF">FH972_027380</name>
</gene>
<dbReference type="Proteomes" id="UP000327013">
    <property type="component" value="Unassembled WGS sequence"/>
</dbReference>
<dbReference type="GO" id="GO:0003723">
    <property type="term" value="F:RNA binding"/>
    <property type="evidence" value="ECO:0007669"/>
    <property type="project" value="InterPro"/>
</dbReference>
<dbReference type="PANTHER" id="PTHR47926">
    <property type="entry name" value="PENTATRICOPEPTIDE REPEAT-CONTAINING PROTEIN"/>
    <property type="match status" value="1"/>
</dbReference>
<keyword evidence="2" id="KW-1185">Reference proteome</keyword>
<dbReference type="EMBL" id="VIBQ01004582">
    <property type="protein sequence ID" value="KAE7858611.1"/>
    <property type="molecule type" value="Genomic_DNA"/>
</dbReference>